<feature type="compositionally biased region" description="Basic and acidic residues" evidence="1">
    <location>
        <begin position="305"/>
        <end position="326"/>
    </location>
</feature>
<dbReference type="RefSeq" id="WP_145077119.1">
    <property type="nucleotide sequence ID" value="NZ_CP036298.1"/>
</dbReference>
<sequence length="591" mass="64608">MQSVDSASQPLLPEAALASRLLFAPQLPTAPLKWLAAPRSVPAASRPPSELQQVLDEIFTPLQSLASKWQKREVESASEWFAQTLEILDSQDLAQDRAFKSRLILSCLLPIYRGLSASSLTECMEQSRFRLSEAWVVGGLSLEFGADLTSVLERCERLNHSPEEVLEEQLQIDLSTLTQLTLAAWQNFDPDGSEISSETKLLLLSADPKDYSDFTPEWAKLSVLWRIANDLVEGLPEMVLPRSWIDVDVQWELVVEHWERIDAILHKAAGEMGGSSQPAGIAGGEVESSSEDAAEEQTDPAGEDGLPRDEQVQAGLLRDEQEKGVRIDSGTVVSDEGSTQPTRASHLSCVDGGSSEEPVIAVDPPIGTPEVIAHVQNTIATLKELADLNAEELDGPLDGRRADSMSAPSRPDPKLIISEIRSHNDPIFVSVIQRQIALCHNEDRSISLASIVVTPENAADQCDACRLLENGLAIWQQRLARWVVDHPSVIQPKLFRSTEGELILCLLDIERSECTAMLRQGLMEILTGKRLDSTAGTLARVPVPAKFHVGISTKSCPGRAFSPEQIIAPCRTCLDAAKQFGSASIKSIEVY</sequence>
<feature type="region of interest" description="Disordered" evidence="1">
    <location>
        <begin position="271"/>
        <end position="355"/>
    </location>
</feature>
<gene>
    <name evidence="2" type="ORF">Q31a_21880</name>
</gene>
<dbReference type="AlphaFoldDB" id="A0A518G5N4"/>
<proteinExistence type="predicted"/>
<name>A0A518G5N4_9BACT</name>
<feature type="compositionally biased region" description="Polar residues" evidence="1">
    <location>
        <begin position="336"/>
        <end position="345"/>
    </location>
</feature>
<evidence type="ECO:0000313" key="3">
    <source>
        <dbReference type="Proteomes" id="UP000318017"/>
    </source>
</evidence>
<protein>
    <submittedName>
        <fullName evidence="2">Uncharacterized protein</fullName>
    </submittedName>
</protein>
<feature type="compositionally biased region" description="Acidic residues" evidence="1">
    <location>
        <begin position="288"/>
        <end position="302"/>
    </location>
</feature>
<dbReference type="Proteomes" id="UP000318017">
    <property type="component" value="Chromosome"/>
</dbReference>
<dbReference type="KEGG" id="ahel:Q31a_21880"/>
<accession>A0A518G5N4</accession>
<evidence type="ECO:0000256" key="1">
    <source>
        <dbReference type="SAM" id="MobiDB-lite"/>
    </source>
</evidence>
<organism evidence="2 3">
    <name type="scientific">Aureliella helgolandensis</name>
    <dbReference type="NCBI Taxonomy" id="2527968"/>
    <lineage>
        <taxon>Bacteria</taxon>
        <taxon>Pseudomonadati</taxon>
        <taxon>Planctomycetota</taxon>
        <taxon>Planctomycetia</taxon>
        <taxon>Pirellulales</taxon>
        <taxon>Pirellulaceae</taxon>
        <taxon>Aureliella</taxon>
    </lineage>
</organism>
<keyword evidence="3" id="KW-1185">Reference proteome</keyword>
<reference evidence="2 3" key="1">
    <citation type="submission" date="2019-02" db="EMBL/GenBank/DDBJ databases">
        <title>Deep-cultivation of Planctomycetes and their phenomic and genomic characterization uncovers novel biology.</title>
        <authorList>
            <person name="Wiegand S."/>
            <person name="Jogler M."/>
            <person name="Boedeker C."/>
            <person name="Pinto D."/>
            <person name="Vollmers J."/>
            <person name="Rivas-Marin E."/>
            <person name="Kohn T."/>
            <person name="Peeters S.H."/>
            <person name="Heuer A."/>
            <person name="Rast P."/>
            <person name="Oberbeckmann S."/>
            <person name="Bunk B."/>
            <person name="Jeske O."/>
            <person name="Meyerdierks A."/>
            <person name="Storesund J.E."/>
            <person name="Kallscheuer N."/>
            <person name="Luecker S."/>
            <person name="Lage O.M."/>
            <person name="Pohl T."/>
            <person name="Merkel B.J."/>
            <person name="Hornburger P."/>
            <person name="Mueller R.-W."/>
            <person name="Bruemmer F."/>
            <person name="Labrenz M."/>
            <person name="Spormann A.M."/>
            <person name="Op den Camp H."/>
            <person name="Overmann J."/>
            <person name="Amann R."/>
            <person name="Jetten M.S.M."/>
            <person name="Mascher T."/>
            <person name="Medema M.H."/>
            <person name="Devos D.P."/>
            <person name="Kaster A.-K."/>
            <person name="Ovreas L."/>
            <person name="Rohde M."/>
            <person name="Galperin M.Y."/>
            <person name="Jogler C."/>
        </authorList>
    </citation>
    <scope>NUCLEOTIDE SEQUENCE [LARGE SCALE GENOMIC DNA]</scope>
    <source>
        <strain evidence="2 3">Q31a</strain>
    </source>
</reference>
<evidence type="ECO:0000313" key="2">
    <source>
        <dbReference type="EMBL" id="QDV23879.1"/>
    </source>
</evidence>
<dbReference type="EMBL" id="CP036298">
    <property type="protein sequence ID" value="QDV23879.1"/>
    <property type="molecule type" value="Genomic_DNA"/>
</dbReference>